<reference evidence="1 2" key="1">
    <citation type="journal article" date="2023" name="bioRxiv">
        <title>Conserved and derived expression patterns and positive selection on dental genes reveal complex evolutionary context of ever-growing rodent molars.</title>
        <authorList>
            <person name="Calamari Z.T."/>
            <person name="Song A."/>
            <person name="Cohen E."/>
            <person name="Akter M."/>
            <person name="Roy R.D."/>
            <person name="Hallikas O."/>
            <person name="Christensen M.M."/>
            <person name="Li P."/>
            <person name="Marangoni P."/>
            <person name="Jernvall J."/>
            <person name="Klein O.D."/>
        </authorList>
    </citation>
    <scope>NUCLEOTIDE SEQUENCE [LARGE SCALE GENOMIC DNA]</scope>
    <source>
        <strain evidence="1">V071</strain>
    </source>
</reference>
<dbReference type="EMBL" id="JBBHLL010000762">
    <property type="protein sequence ID" value="KAK7797874.1"/>
    <property type="molecule type" value="Genomic_DNA"/>
</dbReference>
<accession>A0AAW0H5B3</accession>
<comment type="caution">
    <text evidence="1">The sequence shown here is derived from an EMBL/GenBank/DDBJ whole genome shotgun (WGS) entry which is preliminary data.</text>
</comment>
<evidence type="ECO:0000313" key="1">
    <source>
        <dbReference type="EMBL" id="KAK7797874.1"/>
    </source>
</evidence>
<keyword evidence="2" id="KW-1185">Reference proteome</keyword>
<proteinExistence type="predicted"/>
<evidence type="ECO:0000313" key="2">
    <source>
        <dbReference type="Proteomes" id="UP001488838"/>
    </source>
</evidence>
<dbReference type="AlphaFoldDB" id="A0AAW0H5B3"/>
<protein>
    <submittedName>
        <fullName evidence="1">Uncharacterized protein</fullName>
    </submittedName>
</protein>
<gene>
    <name evidence="1" type="ORF">U0070_005207</name>
</gene>
<sequence length="100" mass="11083">LDRRVLLGPLALAQLITFLLWQRLRLFQRLAHAQFGGQLDFILRGEQSQDSNTALKASKSTWTGSCCVDVNSPELHGILEQLLPSTQCNPDFPEALGLPP</sequence>
<organism evidence="1 2">
    <name type="scientific">Myodes glareolus</name>
    <name type="common">Bank vole</name>
    <name type="synonym">Clethrionomys glareolus</name>
    <dbReference type="NCBI Taxonomy" id="447135"/>
    <lineage>
        <taxon>Eukaryota</taxon>
        <taxon>Metazoa</taxon>
        <taxon>Chordata</taxon>
        <taxon>Craniata</taxon>
        <taxon>Vertebrata</taxon>
        <taxon>Euteleostomi</taxon>
        <taxon>Mammalia</taxon>
        <taxon>Eutheria</taxon>
        <taxon>Euarchontoglires</taxon>
        <taxon>Glires</taxon>
        <taxon>Rodentia</taxon>
        <taxon>Myomorpha</taxon>
        <taxon>Muroidea</taxon>
        <taxon>Cricetidae</taxon>
        <taxon>Arvicolinae</taxon>
        <taxon>Myodes</taxon>
    </lineage>
</organism>
<feature type="non-terminal residue" evidence="1">
    <location>
        <position position="1"/>
    </location>
</feature>
<name>A0AAW0H5B3_MYOGA</name>
<dbReference type="Proteomes" id="UP001488838">
    <property type="component" value="Unassembled WGS sequence"/>
</dbReference>